<dbReference type="STRING" id="1220554.GCA_001552135_07582"/>
<dbReference type="EMBL" id="VSFG01000001">
    <property type="protein sequence ID" value="TYB49668.1"/>
    <property type="molecule type" value="Genomic_DNA"/>
</dbReference>
<evidence type="ECO:0000313" key="1">
    <source>
        <dbReference type="EMBL" id="TYB49668.1"/>
    </source>
</evidence>
<reference evidence="1 2" key="1">
    <citation type="submission" date="2019-08" db="EMBL/GenBank/DDBJ databases">
        <title>Actinomadura sp. nov. CYP1-5 isolated from mountain soil.</title>
        <authorList>
            <person name="Songsumanus A."/>
            <person name="Kuncharoen N."/>
            <person name="Kudo T."/>
            <person name="Yuki M."/>
            <person name="Igarashi Y."/>
            <person name="Tanasupawat S."/>
        </authorList>
    </citation>
    <scope>NUCLEOTIDE SEQUENCE [LARGE SCALE GENOMIC DNA]</scope>
    <source>
        <strain evidence="1 2">JCM 14158</strain>
    </source>
</reference>
<protein>
    <submittedName>
        <fullName evidence="1">Uncharacterized protein</fullName>
    </submittedName>
</protein>
<keyword evidence="2" id="KW-1185">Reference proteome</keyword>
<dbReference type="RefSeq" id="WP_148344208.1">
    <property type="nucleotide sequence ID" value="NZ_VSFG01000001.1"/>
</dbReference>
<dbReference type="AlphaFoldDB" id="A0A5D0NZS3"/>
<gene>
    <name evidence="1" type="ORF">FXF69_11540</name>
</gene>
<organism evidence="1 2">
    <name type="scientific">Actinomadura chibensis</name>
    <dbReference type="NCBI Taxonomy" id="392828"/>
    <lineage>
        <taxon>Bacteria</taxon>
        <taxon>Bacillati</taxon>
        <taxon>Actinomycetota</taxon>
        <taxon>Actinomycetes</taxon>
        <taxon>Streptosporangiales</taxon>
        <taxon>Thermomonosporaceae</taxon>
        <taxon>Actinomadura</taxon>
    </lineage>
</organism>
<dbReference type="Proteomes" id="UP000323380">
    <property type="component" value="Unassembled WGS sequence"/>
</dbReference>
<sequence>MPDGRADALSELAVQFGRRGRRAQVHENTLLVALGTRGERVIICAGRRFRWGGERGHVLGEVGAESAAAERALIVLKQLAR</sequence>
<name>A0A5D0NZS3_9ACTN</name>
<accession>A0A5D0NZS3</accession>
<comment type="caution">
    <text evidence="1">The sequence shown here is derived from an EMBL/GenBank/DDBJ whole genome shotgun (WGS) entry which is preliminary data.</text>
</comment>
<evidence type="ECO:0000313" key="2">
    <source>
        <dbReference type="Proteomes" id="UP000323380"/>
    </source>
</evidence>
<proteinExistence type="predicted"/>